<dbReference type="PANTHER" id="PTHR35218:SF9">
    <property type="entry name" value="ENDONUCLEASE_EXONUCLEASE_PHOSPHATASE DOMAIN-CONTAINING PROTEIN"/>
    <property type="match status" value="1"/>
</dbReference>
<dbReference type="PANTHER" id="PTHR35218">
    <property type="entry name" value="RNASE H DOMAIN-CONTAINING PROTEIN"/>
    <property type="match status" value="1"/>
</dbReference>
<reference evidence="1" key="1">
    <citation type="submission" date="2020-06" db="EMBL/GenBank/DDBJ databases">
        <authorList>
            <person name="Li T."/>
            <person name="Hu X."/>
            <person name="Zhang T."/>
            <person name="Song X."/>
            <person name="Zhang H."/>
            <person name="Dai N."/>
            <person name="Sheng W."/>
            <person name="Hou X."/>
            <person name="Wei L."/>
        </authorList>
    </citation>
    <scope>NUCLEOTIDE SEQUENCE</scope>
    <source>
        <strain evidence="1">G02</strain>
        <tissue evidence="1">Leaf</tissue>
    </source>
</reference>
<evidence type="ECO:0000313" key="1">
    <source>
        <dbReference type="EMBL" id="KAL0434909.1"/>
    </source>
</evidence>
<protein>
    <submittedName>
        <fullName evidence="1">Uncharacterized protein</fullName>
    </submittedName>
</protein>
<comment type="caution">
    <text evidence="1">The sequence shown here is derived from an EMBL/GenBank/DDBJ whole genome shotgun (WGS) entry which is preliminary data.</text>
</comment>
<reference evidence="1" key="2">
    <citation type="journal article" date="2024" name="Plant">
        <title>Genomic evolution and insights into agronomic trait innovations of Sesamum species.</title>
        <authorList>
            <person name="Miao H."/>
            <person name="Wang L."/>
            <person name="Qu L."/>
            <person name="Liu H."/>
            <person name="Sun Y."/>
            <person name="Le M."/>
            <person name="Wang Q."/>
            <person name="Wei S."/>
            <person name="Zheng Y."/>
            <person name="Lin W."/>
            <person name="Duan Y."/>
            <person name="Cao H."/>
            <person name="Xiong S."/>
            <person name="Wang X."/>
            <person name="Wei L."/>
            <person name="Li C."/>
            <person name="Ma Q."/>
            <person name="Ju M."/>
            <person name="Zhao R."/>
            <person name="Li G."/>
            <person name="Mu C."/>
            <person name="Tian Q."/>
            <person name="Mei H."/>
            <person name="Zhang T."/>
            <person name="Gao T."/>
            <person name="Zhang H."/>
        </authorList>
    </citation>
    <scope>NUCLEOTIDE SEQUENCE</scope>
    <source>
        <strain evidence="1">G02</strain>
    </source>
</reference>
<proteinExistence type="predicted"/>
<gene>
    <name evidence="1" type="ORF">Sradi_0198800</name>
</gene>
<dbReference type="AlphaFoldDB" id="A0AAW2W105"/>
<dbReference type="EMBL" id="JACGWJ010000002">
    <property type="protein sequence ID" value="KAL0434909.1"/>
    <property type="molecule type" value="Genomic_DNA"/>
</dbReference>
<name>A0AAW2W105_SESRA</name>
<organism evidence="1">
    <name type="scientific">Sesamum radiatum</name>
    <name type="common">Black benniseed</name>
    <dbReference type="NCBI Taxonomy" id="300843"/>
    <lineage>
        <taxon>Eukaryota</taxon>
        <taxon>Viridiplantae</taxon>
        <taxon>Streptophyta</taxon>
        <taxon>Embryophyta</taxon>
        <taxon>Tracheophyta</taxon>
        <taxon>Spermatophyta</taxon>
        <taxon>Magnoliopsida</taxon>
        <taxon>eudicotyledons</taxon>
        <taxon>Gunneridae</taxon>
        <taxon>Pentapetalae</taxon>
        <taxon>asterids</taxon>
        <taxon>lamiids</taxon>
        <taxon>Lamiales</taxon>
        <taxon>Pedaliaceae</taxon>
        <taxon>Sesamum</taxon>
    </lineage>
</organism>
<sequence>MELIKLHCPSLVFIFKTKCKERRYDKLKENINYHGVGVDAIGRSGGLLLLSRKDIDVWLQSFSVNHIDATVKSADCLDGWRFTGFYGKSDVGKQKETWELLR</sequence>
<accession>A0AAW2W105</accession>